<protein>
    <recommendedName>
        <fullName evidence="4">PLC-like phosphodiesterase</fullName>
    </recommendedName>
</protein>
<sequence length="301" mass="32475">MLSNLPLGLLSAAALLFPITSAQCNGQVEYCTRSWSNITTVGSHDSPFVGDSLSDNQDISITAQLDLGIRFLQGQTHMSILGNELELCHTSCLLEDAGSLTDYLTTIKTWLDANPNEVLTLLLTNGDYVGIGNFSASFEASGLDTLCYVPPTSPDVLPINEWPTLQELIDNGTRVVTFLDYDADMSTVPYILDEFSYYFETPYDVTDSTFDDCSINRPSGASADGRMYIVNHFLDKDVLGADIPDRDAANTTNAVSGTGSIGAQTALCESLYGRPPNGILLDWVDLGEPIKAQDVINGVSS</sequence>
<dbReference type="InterPro" id="IPR051057">
    <property type="entry name" value="PI-PLC_domain"/>
</dbReference>
<dbReference type="AlphaFoldDB" id="A0A225AEI3"/>
<evidence type="ECO:0000313" key="3">
    <source>
        <dbReference type="Proteomes" id="UP000214365"/>
    </source>
</evidence>
<dbReference type="GO" id="GO:0008081">
    <property type="term" value="F:phosphoric diester hydrolase activity"/>
    <property type="evidence" value="ECO:0007669"/>
    <property type="project" value="InterPro"/>
</dbReference>
<organism evidence="2 3">
    <name type="scientific">Talaromyces atroroseus</name>
    <dbReference type="NCBI Taxonomy" id="1441469"/>
    <lineage>
        <taxon>Eukaryota</taxon>
        <taxon>Fungi</taxon>
        <taxon>Dikarya</taxon>
        <taxon>Ascomycota</taxon>
        <taxon>Pezizomycotina</taxon>
        <taxon>Eurotiomycetes</taxon>
        <taxon>Eurotiomycetidae</taxon>
        <taxon>Eurotiales</taxon>
        <taxon>Trichocomaceae</taxon>
        <taxon>Talaromyces</taxon>
        <taxon>Talaromyces sect. Trachyspermi</taxon>
    </lineage>
</organism>
<keyword evidence="3" id="KW-1185">Reference proteome</keyword>
<dbReference type="PANTHER" id="PTHR13593:SF146">
    <property type="entry name" value="PLC-LIKE PHOSPHODIESTERASE"/>
    <property type="match status" value="1"/>
</dbReference>
<gene>
    <name evidence="2" type="ORF">UA08_05270</name>
</gene>
<name>A0A225AEI3_TALAT</name>
<dbReference type="EMBL" id="LFMY01000007">
    <property type="protein sequence ID" value="OKL59682.1"/>
    <property type="molecule type" value="Genomic_DNA"/>
</dbReference>
<reference evidence="2 3" key="1">
    <citation type="submission" date="2015-06" db="EMBL/GenBank/DDBJ databases">
        <title>Talaromyces atroroseus IBT 11181 draft genome.</title>
        <authorList>
            <person name="Rasmussen K.B."/>
            <person name="Rasmussen S."/>
            <person name="Petersen B."/>
            <person name="Sicheritz-Ponten T."/>
            <person name="Mortensen U.H."/>
            <person name="Thrane U."/>
        </authorList>
    </citation>
    <scope>NUCLEOTIDE SEQUENCE [LARGE SCALE GENOMIC DNA]</scope>
    <source>
        <strain evidence="2 3">IBT 11181</strain>
    </source>
</reference>
<proteinExistence type="predicted"/>
<evidence type="ECO:0000313" key="2">
    <source>
        <dbReference type="EMBL" id="OKL59682.1"/>
    </source>
</evidence>
<dbReference type="OrthoDB" id="7984201at2759"/>
<keyword evidence="1" id="KW-0732">Signal</keyword>
<feature type="signal peptide" evidence="1">
    <location>
        <begin position="1"/>
        <end position="22"/>
    </location>
</feature>
<dbReference type="SUPFAM" id="SSF51695">
    <property type="entry name" value="PLC-like phosphodiesterases"/>
    <property type="match status" value="1"/>
</dbReference>
<evidence type="ECO:0008006" key="4">
    <source>
        <dbReference type="Google" id="ProtNLM"/>
    </source>
</evidence>
<dbReference type="GO" id="GO:0006629">
    <property type="term" value="P:lipid metabolic process"/>
    <property type="evidence" value="ECO:0007669"/>
    <property type="project" value="InterPro"/>
</dbReference>
<dbReference type="InterPro" id="IPR017946">
    <property type="entry name" value="PLC-like_Pdiesterase_TIM-brl"/>
</dbReference>
<dbReference type="Proteomes" id="UP000214365">
    <property type="component" value="Unassembled WGS sequence"/>
</dbReference>
<accession>A0A225AEI3</accession>
<comment type="caution">
    <text evidence="2">The sequence shown here is derived from an EMBL/GenBank/DDBJ whole genome shotgun (WGS) entry which is preliminary data.</text>
</comment>
<dbReference type="Gene3D" id="3.20.20.190">
    <property type="entry name" value="Phosphatidylinositol (PI) phosphodiesterase"/>
    <property type="match status" value="1"/>
</dbReference>
<evidence type="ECO:0000256" key="1">
    <source>
        <dbReference type="SAM" id="SignalP"/>
    </source>
</evidence>
<dbReference type="PANTHER" id="PTHR13593">
    <property type="match status" value="1"/>
</dbReference>
<feature type="chain" id="PRO_5012962934" description="PLC-like phosphodiesterase" evidence="1">
    <location>
        <begin position="23"/>
        <end position="301"/>
    </location>
</feature>
<dbReference type="RefSeq" id="XP_020119803.1">
    <property type="nucleotide sequence ID" value="XM_020267573.1"/>
</dbReference>
<dbReference type="STRING" id="1441469.A0A225AEI3"/>
<dbReference type="GeneID" id="31005026"/>
<dbReference type="Pfam" id="PF26146">
    <property type="entry name" value="PI-PLC_X"/>
    <property type="match status" value="1"/>
</dbReference>